<name>A0A2B4SG09_STYPI</name>
<dbReference type="FunFam" id="2.10.25.10:FF:000575">
    <property type="entry name" value="Crumbs, isoform C"/>
    <property type="match status" value="1"/>
</dbReference>
<dbReference type="SMART" id="SM00181">
    <property type="entry name" value="EGF"/>
    <property type="match status" value="1"/>
</dbReference>
<dbReference type="InterPro" id="IPR001881">
    <property type="entry name" value="EGF-like_Ca-bd_dom"/>
</dbReference>
<keyword evidence="3" id="KW-0677">Repeat</keyword>
<dbReference type="PROSITE" id="PS01186">
    <property type="entry name" value="EGF_2"/>
    <property type="match status" value="1"/>
</dbReference>
<dbReference type="GO" id="GO:0005509">
    <property type="term" value="F:calcium ion binding"/>
    <property type="evidence" value="ECO:0007669"/>
    <property type="project" value="InterPro"/>
</dbReference>
<dbReference type="Gene3D" id="2.10.25.10">
    <property type="entry name" value="Laminin"/>
    <property type="match status" value="1"/>
</dbReference>
<feature type="disulfide bond" evidence="5">
    <location>
        <begin position="72"/>
        <end position="81"/>
    </location>
</feature>
<evidence type="ECO:0000256" key="1">
    <source>
        <dbReference type="ARBA" id="ARBA00022536"/>
    </source>
</evidence>
<evidence type="ECO:0000256" key="3">
    <source>
        <dbReference type="ARBA" id="ARBA00022737"/>
    </source>
</evidence>
<dbReference type="EMBL" id="LSMT01000104">
    <property type="protein sequence ID" value="PFX27385.1"/>
    <property type="molecule type" value="Genomic_DNA"/>
</dbReference>
<keyword evidence="2" id="KW-0732">Signal</keyword>
<dbReference type="Proteomes" id="UP000225706">
    <property type="component" value="Unassembled WGS sequence"/>
</dbReference>
<dbReference type="PROSITE" id="PS00022">
    <property type="entry name" value="EGF_1"/>
    <property type="match status" value="1"/>
</dbReference>
<dbReference type="OrthoDB" id="5950113at2759"/>
<dbReference type="InterPro" id="IPR000742">
    <property type="entry name" value="EGF"/>
</dbReference>
<gene>
    <name evidence="7" type="primary">eys</name>
    <name evidence="7" type="ORF">AWC38_SpisGene7887</name>
</gene>
<dbReference type="SUPFAM" id="SSF57196">
    <property type="entry name" value="EGF/Laminin"/>
    <property type="match status" value="1"/>
</dbReference>
<dbReference type="PROSITE" id="PS01187">
    <property type="entry name" value="EGF_CA"/>
    <property type="match status" value="1"/>
</dbReference>
<dbReference type="CDD" id="cd00054">
    <property type="entry name" value="EGF_CA"/>
    <property type="match status" value="1"/>
</dbReference>
<evidence type="ECO:0000313" key="8">
    <source>
        <dbReference type="Proteomes" id="UP000225706"/>
    </source>
</evidence>
<dbReference type="Pfam" id="PF00008">
    <property type="entry name" value="EGF"/>
    <property type="match status" value="1"/>
</dbReference>
<organism evidence="7 8">
    <name type="scientific">Stylophora pistillata</name>
    <name type="common">Smooth cauliflower coral</name>
    <dbReference type="NCBI Taxonomy" id="50429"/>
    <lineage>
        <taxon>Eukaryota</taxon>
        <taxon>Metazoa</taxon>
        <taxon>Cnidaria</taxon>
        <taxon>Anthozoa</taxon>
        <taxon>Hexacorallia</taxon>
        <taxon>Scleractinia</taxon>
        <taxon>Astrocoeniina</taxon>
        <taxon>Pocilloporidae</taxon>
        <taxon>Stylophora</taxon>
    </lineage>
</organism>
<protein>
    <submittedName>
        <fullName evidence="7">Protein eyes shut</fullName>
    </submittedName>
</protein>
<evidence type="ECO:0000256" key="4">
    <source>
        <dbReference type="ARBA" id="ARBA00023157"/>
    </source>
</evidence>
<keyword evidence="4 5" id="KW-1015">Disulfide bond</keyword>
<evidence type="ECO:0000259" key="6">
    <source>
        <dbReference type="PROSITE" id="PS50026"/>
    </source>
</evidence>
<comment type="caution">
    <text evidence="7">The sequence shown here is derived from an EMBL/GenBank/DDBJ whole genome shotgun (WGS) entry which is preliminary data.</text>
</comment>
<feature type="domain" description="EGF-like" evidence="6">
    <location>
        <begin position="46"/>
        <end position="82"/>
    </location>
</feature>
<comment type="caution">
    <text evidence="5">Lacks conserved residue(s) required for the propagation of feature annotation.</text>
</comment>
<dbReference type="InterPro" id="IPR018097">
    <property type="entry name" value="EGF_Ca-bd_CS"/>
</dbReference>
<dbReference type="PRINTS" id="PR00010">
    <property type="entry name" value="EGFBLOOD"/>
</dbReference>
<proteinExistence type="predicted"/>
<dbReference type="STRING" id="50429.A0A2B4SG09"/>
<keyword evidence="1 5" id="KW-0245">EGF-like domain</keyword>
<dbReference type="SMART" id="SM00179">
    <property type="entry name" value="EGF_CA"/>
    <property type="match status" value="1"/>
</dbReference>
<accession>A0A2B4SG09</accession>
<dbReference type="PROSITE" id="PS00010">
    <property type="entry name" value="ASX_HYDROXYL"/>
    <property type="match status" value="1"/>
</dbReference>
<evidence type="ECO:0000313" key="7">
    <source>
        <dbReference type="EMBL" id="PFX27385.1"/>
    </source>
</evidence>
<dbReference type="InterPro" id="IPR000152">
    <property type="entry name" value="EGF-type_Asp/Asn_hydroxyl_site"/>
</dbReference>
<sequence>MVIRPQDCIYHCINHKECYSINFARVSFNKTHKCELLSTDKFRSSDIDECSSNPCFNDATCSDQVNGYVCICQPGYLGRHCEIEHWIKMSPSTVCFSARDDNYGSFYIPINGRIITFKLRYKYGHVNCFAPGLGFWLSRWGCNWFGYTHPMGTLITDSSRNRLLPKDQYLFGGNDCGSSQLYSLPWAGTESDELRFDNFPTSMPVSVNQEYQVWFVEDLTGCNELDNGAEETCAEVYGLYV</sequence>
<evidence type="ECO:0000256" key="2">
    <source>
        <dbReference type="ARBA" id="ARBA00022729"/>
    </source>
</evidence>
<reference evidence="8" key="1">
    <citation type="journal article" date="2017" name="bioRxiv">
        <title>Comparative analysis of the genomes of Stylophora pistillata and Acropora digitifera provides evidence for extensive differences between species of corals.</title>
        <authorList>
            <person name="Voolstra C.R."/>
            <person name="Li Y."/>
            <person name="Liew Y.J."/>
            <person name="Baumgarten S."/>
            <person name="Zoccola D."/>
            <person name="Flot J.-F."/>
            <person name="Tambutte S."/>
            <person name="Allemand D."/>
            <person name="Aranda M."/>
        </authorList>
    </citation>
    <scope>NUCLEOTIDE SEQUENCE [LARGE SCALE GENOMIC DNA]</scope>
</reference>
<dbReference type="PANTHER" id="PTHR12916">
    <property type="entry name" value="CYTOCHROME C OXIDASE POLYPEPTIDE VIC-2"/>
    <property type="match status" value="1"/>
</dbReference>
<dbReference type="PANTHER" id="PTHR12916:SF4">
    <property type="entry name" value="UNINFLATABLE, ISOFORM C"/>
    <property type="match status" value="1"/>
</dbReference>
<keyword evidence="8" id="KW-1185">Reference proteome</keyword>
<dbReference type="PROSITE" id="PS50026">
    <property type="entry name" value="EGF_3"/>
    <property type="match status" value="1"/>
</dbReference>
<evidence type="ECO:0000256" key="5">
    <source>
        <dbReference type="PROSITE-ProRule" id="PRU00076"/>
    </source>
</evidence>
<dbReference type="AlphaFoldDB" id="A0A2B4SG09"/>